<dbReference type="PANTHER" id="PTHR30055:SF234">
    <property type="entry name" value="HTH-TYPE TRANSCRIPTIONAL REGULATOR BETI"/>
    <property type="match status" value="1"/>
</dbReference>
<sequence length="276" mass="30124">MKSSPTSRSSPGPSARPRPDADGSDEAVLGSDTSEENGGEDTGSPAVPPHLAAAVTDASAAVSHNLHGQKLGRKGRVTRERILAATIELVEKTDEPVTLGAVARTVGIGMTSIYNYFTDFTELLLAVLEPVMGSAQDEYFVLARDHWPDADLNARAMDFVRAYHAFWAKHTGLLHLRNSLADQFDVRIMHQRVNSTRPLIGLFVAQMDPRGTLGDTAVLMATTLMTGIERSITLATDRRLRRILGTLPGRREESLLEVNARLMELAIRDMRERVAG</sequence>
<dbReference type="InterPro" id="IPR009057">
    <property type="entry name" value="Homeodomain-like_sf"/>
</dbReference>
<organism evidence="7 8">
    <name type="scientific">Novosphingobium clariflavum</name>
    <dbReference type="NCBI Taxonomy" id="2029884"/>
    <lineage>
        <taxon>Bacteria</taxon>
        <taxon>Pseudomonadati</taxon>
        <taxon>Pseudomonadota</taxon>
        <taxon>Alphaproteobacteria</taxon>
        <taxon>Sphingomonadales</taxon>
        <taxon>Sphingomonadaceae</taxon>
        <taxon>Novosphingobium</taxon>
    </lineage>
</organism>
<keyword evidence="1" id="KW-0805">Transcription regulation</keyword>
<feature type="compositionally biased region" description="Low complexity" evidence="5">
    <location>
        <begin position="1"/>
        <end position="15"/>
    </location>
</feature>
<evidence type="ECO:0000259" key="6">
    <source>
        <dbReference type="PROSITE" id="PS50977"/>
    </source>
</evidence>
<keyword evidence="8" id="KW-1185">Reference proteome</keyword>
<evidence type="ECO:0000256" key="2">
    <source>
        <dbReference type="ARBA" id="ARBA00023125"/>
    </source>
</evidence>
<dbReference type="InterPro" id="IPR050109">
    <property type="entry name" value="HTH-type_TetR-like_transc_reg"/>
</dbReference>
<dbReference type="SUPFAM" id="SSF46689">
    <property type="entry name" value="Homeodomain-like"/>
    <property type="match status" value="1"/>
</dbReference>
<evidence type="ECO:0000256" key="5">
    <source>
        <dbReference type="SAM" id="MobiDB-lite"/>
    </source>
</evidence>
<evidence type="ECO:0000313" key="8">
    <source>
        <dbReference type="Proteomes" id="UP001589858"/>
    </source>
</evidence>
<name>A0ABV6SA50_9SPHN</name>
<gene>
    <name evidence="7" type="ORF">ACFFF8_16120</name>
</gene>
<dbReference type="PROSITE" id="PS50977">
    <property type="entry name" value="HTH_TETR_2"/>
    <property type="match status" value="1"/>
</dbReference>
<evidence type="ECO:0000256" key="3">
    <source>
        <dbReference type="ARBA" id="ARBA00023163"/>
    </source>
</evidence>
<feature type="DNA-binding region" description="H-T-H motif" evidence="4">
    <location>
        <begin position="98"/>
        <end position="117"/>
    </location>
</feature>
<protein>
    <submittedName>
        <fullName evidence="7">TetR/AcrR family transcriptional regulator</fullName>
    </submittedName>
</protein>
<dbReference type="EMBL" id="JBHLTM010000061">
    <property type="protein sequence ID" value="MFC0686120.1"/>
    <property type="molecule type" value="Genomic_DNA"/>
</dbReference>
<dbReference type="Proteomes" id="UP001589858">
    <property type="component" value="Unassembled WGS sequence"/>
</dbReference>
<comment type="caution">
    <text evidence="7">The sequence shown here is derived from an EMBL/GenBank/DDBJ whole genome shotgun (WGS) entry which is preliminary data.</text>
</comment>
<feature type="region of interest" description="Disordered" evidence="5">
    <location>
        <begin position="1"/>
        <end position="49"/>
    </location>
</feature>
<reference evidence="7 8" key="1">
    <citation type="submission" date="2024-09" db="EMBL/GenBank/DDBJ databases">
        <authorList>
            <person name="Sun Q."/>
            <person name="Mori K."/>
        </authorList>
    </citation>
    <scope>NUCLEOTIDE SEQUENCE [LARGE SCALE GENOMIC DNA]</scope>
    <source>
        <strain evidence="7 8">CICC 11035S</strain>
    </source>
</reference>
<evidence type="ECO:0000313" key="7">
    <source>
        <dbReference type="EMBL" id="MFC0686120.1"/>
    </source>
</evidence>
<accession>A0ABV6SA50</accession>
<dbReference type="RefSeq" id="WP_267218835.1">
    <property type="nucleotide sequence ID" value="NZ_JAPCWC010000002.1"/>
</dbReference>
<dbReference type="PANTHER" id="PTHR30055">
    <property type="entry name" value="HTH-TYPE TRANSCRIPTIONAL REGULATOR RUTR"/>
    <property type="match status" value="1"/>
</dbReference>
<keyword evidence="3" id="KW-0804">Transcription</keyword>
<evidence type="ECO:0000256" key="1">
    <source>
        <dbReference type="ARBA" id="ARBA00023015"/>
    </source>
</evidence>
<evidence type="ECO:0000256" key="4">
    <source>
        <dbReference type="PROSITE-ProRule" id="PRU00335"/>
    </source>
</evidence>
<dbReference type="InterPro" id="IPR001647">
    <property type="entry name" value="HTH_TetR"/>
</dbReference>
<proteinExistence type="predicted"/>
<dbReference type="Gene3D" id="1.10.357.10">
    <property type="entry name" value="Tetracycline Repressor, domain 2"/>
    <property type="match status" value="1"/>
</dbReference>
<feature type="domain" description="HTH tetR-type" evidence="6">
    <location>
        <begin position="76"/>
        <end position="135"/>
    </location>
</feature>
<keyword evidence="2 4" id="KW-0238">DNA-binding</keyword>